<reference evidence="2" key="1">
    <citation type="submission" date="2021-01" db="EMBL/GenBank/DDBJ databases">
        <title>Phytophthora aleatoria, a newly-described species from Pinus radiata is distinct from Phytophthora cactorum isolates based on comparative genomics.</title>
        <authorList>
            <person name="Mcdougal R."/>
            <person name="Panda P."/>
            <person name="Williams N."/>
            <person name="Studholme D.J."/>
        </authorList>
    </citation>
    <scope>NUCLEOTIDE SEQUENCE</scope>
    <source>
        <strain evidence="2">NZFS 4037</strain>
    </source>
</reference>
<proteinExistence type="predicted"/>
<feature type="region of interest" description="Disordered" evidence="1">
    <location>
        <begin position="226"/>
        <end position="255"/>
    </location>
</feature>
<evidence type="ECO:0000313" key="3">
    <source>
        <dbReference type="Proteomes" id="UP000709295"/>
    </source>
</evidence>
<protein>
    <submittedName>
        <fullName evidence="2">Uncharacterized protein</fullName>
    </submittedName>
</protein>
<sequence length="255" mass="28528">MIMQGVLLGNPILAMTGSCPRTTFFTIVDQSLAEHGGTYGVRDTLVKETVFMTKTRMKATIDIGYQRAVPMTFTITSIRLPRRQSTRCVLRLFNEVYTYLGVTIGIAGSDFKTPQVDPTMMSNTDVAVHVASTTEYRVQKTIIKYAKHNSSPAIRIRFEEKMVPFPHTKTSLTPTDDSACLNTSSEDWLTTLIVRPDICSGLGLWGSRQRSLKETGQSYHLLPQTLPYSTGGHHNRQPQKNDDEHNVKRTVLSSV</sequence>
<dbReference type="AlphaFoldDB" id="A0A8J5J9H6"/>
<accession>A0A8J5J9H6</accession>
<name>A0A8J5J9H6_9STRA</name>
<comment type="caution">
    <text evidence="2">The sequence shown here is derived from an EMBL/GenBank/DDBJ whole genome shotgun (WGS) entry which is preliminary data.</text>
</comment>
<organism evidence="2 3">
    <name type="scientific">Phytophthora aleatoria</name>
    <dbReference type="NCBI Taxonomy" id="2496075"/>
    <lineage>
        <taxon>Eukaryota</taxon>
        <taxon>Sar</taxon>
        <taxon>Stramenopiles</taxon>
        <taxon>Oomycota</taxon>
        <taxon>Peronosporomycetes</taxon>
        <taxon>Peronosporales</taxon>
        <taxon>Peronosporaceae</taxon>
        <taxon>Phytophthora</taxon>
    </lineage>
</organism>
<evidence type="ECO:0000313" key="2">
    <source>
        <dbReference type="EMBL" id="KAG6964673.1"/>
    </source>
</evidence>
<gene>
    <name evidence="2" type="ORF">JG688_00007599</name>
</gene>
<keyword evidence="3" id="KW-1185">Reference proteome</keyword>
<dbReference type="EMBL" id="JAENGY010000370">
    <property type="protein sequence ID" value="KAG6964673.1"/>
    <property type="molecule type" value="Genomic_DNA"/>
</dbReference>
<dbReference type="Proteomes" id="UP000709295">
    <property type="component" value="Unassembled WGS sequence"/>
</dbReference>
<evidence type="ECO:0000256" key="1">
    <source>
        <dbReference type="SAM" id="MobiDB-lite"/>
    </source>
</evidence>